<evidence type="ECO:0000256" key="2">
    <source>
        <dbReference type="ARBA" id="ARBA00022475"/>
    </source>
</evidence>
<evidence type="ECO:0000256" key="6">
    <source>
        <dbReference type="SAM" id="Phobius"/>
    </source>
</evidence>
<feature type="transmembrane region" description="Helical" evidence="6">
    <location>
        <begin position="20"/>
        <end position="38"/>
    </location>
</feature>
<evidence type="ECO:0000313" key="7">
    <source>
        <dbReference type="EMBL" id="MBB3048644.1"/>
    </source>
</evidence>
<keyword evidence="8" id="KW-1185">Reference proteome</keyword>
<keyword evidence="3 6" id="KW-0812">Transmembrane</keyword>
<evidence type="ECO:0000256" key="1">
    <source>
        <dbReference type="ARBA" id="ARBA00004651"/>
    </source>
</evidence>
<proteinExistence type="predicted"/>
<dbReference type="Pfam" id="PF03626">
    <property type="entry name" value="COX4_pro"/>
    <property type="match status" value="1"/>
</dbReference>
<evidence type="ECO:0000256" key="4">
    <source>
        <dbReference type="ARBA" id="ARBA00022989"/>
    </source>
</evidence>
<dbReference type="GO" id="GO:0005886">
    <property type="term" value="C:plasma membrane"/>
    <property type="evidence" value="ECO:0007669"/>
    <property type="project" value="UniProtKB-SubCell"/>
</dbReference>
<comment type="caution">
    <text evidence="7">The sequence shown here is derived from an EMBL/GenBank/DDBJ whole genome shotgun (WGS) entry which is preliminary data.</text>
</comment>
<comment type="subcellular location">
    <subcellularLocation>
        <location evidence="1">Cell membrane</location>
        <topology evidence="1">Multi-pass membrane protein</topology>
    </subcellularLocation>
</comment>
<evidence type="ECO:0000256" key="5">
    <source>
        <dbReference type="ARBA" id="ARBA00023136"/>
    </source>
</evidence>
<name>A0A7W4W853_9GAMM</name>
<organism evidence="7 8">
    <name type="scientific">Litorivivens lipolytica</name>
    <dbReference type="NCBI Taxonomy" id="1524264"/>
    <lineage>
        <taxon>Bacteria</taxon>
        <taxon>Pseudomonadati</taxon>
        <taxon>Pseudomonadota</taxon>
        <taxon>Gammaproteobacteria</taxon>
        <taxon>Litorivivens</taxon>
    </lineage>
</organism>
<evidence type="ECO:0000313" key="8">
    <source>
        <dbReference type="Proteomes" id="UP000537130"/>
    </source>
</evidence>
<dbReference type="EMBL" id="JACHWY010000003">
    <property type="protein sequence ID" value="MBB3048644.1"/>
    <property type="molecule type" value="Genomic_DNA"/>
</dbReference>
<keyword evidence="2" id="KW-1003">Cell membrane</keyword>
<sequence length="114" mass="13007">MSNSTQAAESHDGQEHPIGLYFKVWTLLFVLSALSYMVDYFQFQGLLRWSLILLFMFLKAGLIIAVFMHFAWEPATLKVALLLPTLAIVVFIIFIAIEADYIYLNRLEFLAGGK</sequence>
<dbReference type="InterPro" id="IPR005171">
    <property type="entry name" value="Cyt_c_oxidase_su4_prok"/>
</dbReference>
<dbReference type="RefSeq" id="WP_183411417.1">
    <property type="nucleotide sequence ID" value="NZ_JACHWY010000003.1"/>
</dbReference>
<reference evidence="7 8" key="1">
    <citation type="submission" date="2020-08" db="EMBL/GenBank/DDBJ databases">
        <title>Genomic Encyclopedia of Type Strains, Phase III (KMG-III): the genomes of soil and plant-associated and newly described type strains.</title>
        <authorList>
            <person name="Whitman W."/>
        </authorList>
    </citation>
    <scope>NUCLEOTIDE SEQUENCE [LARGE SCALE GENOMIC DNA]</scope>
    <source>
        <strain evidence="7 8">CECT 8654</strain>
    </source>
</reference>
<feature type="transmembrane region" description="Helical" evidence="6">
    <location>
        <begin position="78"/>
        <end position="97"/>
    </location>
</feature>
<feature type="transmembrane region" description="Helical" evidence="6">
    <location>
        <begin position="50"/>
        <end position="72"/>
    </location>
</feature>
<evidence type="ECO:0000256" key="3">
    <source>
        <dbReference type="ARBA" id="ARBA00022692"/>
    </source>
</evidence>
<dbReference type="Proteomes" id="UP000537130">
    <property type="component" value="Unassembled WGS sequence"/>
</dbReference>
<keyword evidence="5 6" id="KW-0472">Membrane</keyword>
<protein>
    <submittedName>
        <fullName evidence="7">Caa(3)-type oxidase subunit IV</fullName>
    </submittedName>
</protein>
<accession>A0A7W4W853</accession>
<gene>
    <name evidence="7" type="ORF">FHR99_002918</name>
</gene>
<dbReference type="AlphaFoldDB" id="A0A7W4W853"/>
<keyword evidence="4 6" id="KW-1133">Transmembrane helix</keyword>